<protein>
    <recommendedName>
        <fullName evidence="7">Ig-like domain-containing protein</fullName>
    </recommendedName>
</protein>
<feature type="domain" description="AIR9-like A9" evidence="2">
    <location>
        <begin position="1015"/>
        <end position="1101"/>
    </location>
</feature>
<feature type="region of interest" description="Disordered" evidence="1">
    <location>
        <begin position="22"/>
        <end position="44"/>
    </location>
</feature>
<feature type="domain" description="AIR9-like A9" evidence="2">
    <location>
        <begin position="1110"/>
        <end position="1203"/>
    </location>
</feature>
<feature type="compositionally biased region" description="Low complexity" evidence="1">
    <location>
        <begin position="443"/>
        <end position="462"/>
    </location>
</feature>
<dbReference type="OMA" id="NGHEEYS"/>
<dbReference type="Gene3D" id="3.80.10.10">
    <property type="entry name" value="Ribonuclease Inhibitor"/>
    <property type="match status" value="1"/>
</dbReference>
<reference evidence="5" key="3">
    <citation type="submission" date="2020-12" db="UniProtKB">
        <authorList>
            <consortium name="EnsemblPlants"/>
        </authorList>
    </citation>
    <scope>IDENTIFICATION</scope>
</reference>
<dbReference type="Pfam" id="PF23218">
    <property type="entry name" value="PH_AIR9"/>
    <property type="match status" value="1"/>
</dbReference>
<feature type="domain" description="AIR9-like A9" evidence="2">
    <location>
        <begin position="1408"/>
        <end position="1489"/>
    </location>
</feature>
<feature type="region of interest" description="Disordered" evidence="1">
    <location>
        <begin position="87"/>
        <end position="298"/>
    </location>
</feature>
<feature type="domain" description="AIR9-like A9" evidence="2">
    <location>
        <begin position="1313"/>
        <end position="1392"/>
    </location>
</feature>
<feature type="compositionally biased region" description="Polar residues" evidence="1">
    <location>
        <begin position="529"/>
        <end position="538"/>
    </location>
</feature>
<feature type="region of interest" description="Disordered" evidence="1">
    <location>
        <begin position="321"/>
        <end position="571"/>
    </location>
</feature>
<feature type="compositionally biased region" description="Polar residues" evidence="1">
    <location>
        <begin position="481"/>
        <end position="514"/>
    </location>
</feature>
<dbReference type="Proteomes" id="UP000006727">
    <property type="component" value="Chromosome 17"/>
</dbReference>
<feature type="domain" description="AIR9-like A9" evidence="2">
    <location>
        <begin position="1613"/>
        <end position="1680"/>
    </location>
</feature>
<dbReference type="PANTHER" id="PTHR31149:SF11">
    <property type="entry name" value="187-KDA MICROTUBULE-ASSOCIATED PROTEIN AIR9"/>
    <property type="match status" value="1"/>
</dbReference>
<feature type="domain" description="AIR9-like A9" evidence="2">
    <location>
        <begin position="1215"/>
        <end position="1298"/>
    </location>
</feature>
<dbReference type="EnsemblPlants" id="Pp3c17_7410V3.1">
    <property type="protein sequence ID" value="PAC:32908493.CDS.1"/>
    <property type="gene ID" value="Pp3c17_7410"/>
</dbReference>
<dbReference type="Gramene" id="Pp3c17_7410V3.1">
    <property type="protein sequence ID" value="PAC:32908493.CDS.1"/>
    <property type="gene ID" value="Pp3c17_7410"/>
</dbReference>
<evidence type="ECO:0000259" key="3">
    <source>
        <dbReference type="Pfam" id="PF23218"/>
    </source>
</evidence>
<dbReference type="RefSeq" id="XP_024400569.1">
    <property type="nucleotide sequence ID" value="XM_024544801.2"/>
</dbReference>
<reference evidence="4 6" key="2">
    <citation type="journal article" date="2018" name="Plant J.">
        <title>The Physcomitrella patens chromosome-scale assembly reveals moss genome structure and evolution.</title>
        <authorList>
            <person name="Lang D."/>
            <person name="Ullrich K.K."/>
            <person name="Murat F."/>
            <person name="Fuchs J."/>
            <person name="Jenkins J."/>
            <person name="Haas F.B."/>
            <person name="Piednoel M."/>
            <person name="Gundlach H."/>
            <person name="Van Bel M."/>
            <person name="Meyberg R."/>
            <person name="Vives C."/>
            <person name="Morata J."/>
            <person name="Symeonidi A."/>
            <person name="Hiss M."/>
            <person name="Muchero W."/>
            <person name="Kamisugi Y."/>
            <person name="Saleh O."/>
            <person name="Blanc G."/>
            <person name="Decker E.L."/>
            <person name="van Gessel N."/>
            <person name="Grimwood J."/>
            <person name="Hayes R.D."/>
            <person name="Graham S.W."/>
            <person name="Gunter L.E."/>
            <person name="McDaniel S.F."/>
            <person name="Hoernstein S.N.W."/>
            <person name="Larsson A."/>
            <person name="Li F.W."/>
            <person name="Perroud P.F."/>
            <person name="Phillips J."/>
            <person name="Ranjan P."/>
            <person name="Rokshar D.S."/>
            <person name="Rothfels C.J."/>
            <person name="Schneider L."/>
            <person name="Shu S."/>
            <person name="Stevenson D.W."/>
            <person name="Thummler F."/>
            <person name="Tillich M."/>
            <person name="Villarreal Aguilar J.C."/>
            <person name="Widiez T."/>
            <person name="Wong G.K."/>
            <person name="Wymore A."/>
            <person name="Zhang Y."/>
            <person name="Zimmer A.D."/>
            <person name="Quatrano R.S."/>
            <person name="Mayer K.F.X."/>
            <person name="Goodstein D."/>
            <person name="Casacuberta J.M."/>
            <person name="Vandepoele K."/>
            <person name="Reski R."/>
            <person name="Cuming A.C."/>
            <person name="Tuskan G.A."/>
            <person name="Maumus F."/>
            <person name="Salse J."/>
            <person name="Schmutz J."/>
            <person name="Rensing S.A."/>
        </authorList>
    </citation>
    <scope>NUCLEOTIDE SEQUENCE [LARGE SCALE GENOMIC DNA]</scope>
    <source>
        <strain evidence="5 6">cv. Gransden 2004</strain>
    </source>
</reference>
<sequence length="2027" mass="220043">MEEVEAADPWRDVVYLSRFEDDDPVSNFTSENGHEEYSEEVDGNECSQNLDYQGEDADLAIEAEVESTLSAAPDLPDGADFAAIENALEDEPDHETASTTSRRLPIAATPKKGNSASKLTEATLNSLRRSASAAARTQAPPSPKPFLRSTSSMAAARRSQVNTDGATGGTASGNGVRKLGPPIISAAPVIRSRGIPRETSSSTSIMRSSTNTLRGSAPPVRSSTNSLSSRTNTLRSSTNSLNATARSTTSVVRSSAGSGAISGLRKPSQTTDPRRSSLTTLPTRSAGASRRNSLSGVASLSRSVDLPSASDLKQWASSAPALKASGRRVNSSAATSTQATASYPKRVSSSVSDHKSPNESRKPFSKTSPSPVKSRSSATSSTPVVSRSSSVSSSPNYKSPPVTANGVSNRDTNRDAVKKKLSPSPSLGAGRTSSFAEPVGKPSPSSSSERSLNTSSNTTKSSPSERRLSLSTPKQYPADKNASSQSRGVTKSSPSERTSSTAKIVKSSPGSAASPTERPGSLRGAKLSPSASGNVSTGSKDKSASQASSKYSPSAVTADRGPSMLTRKKTLTSDTRDAKIVALPSVEVKAGEDVRLDLRGQKVRTLDGNLVSLTPKMEFVYFRDNKLATLNGIEILRRVKVLDLSFNEFKGAGLEPLASCKALQQLYLAGNQITSLSDLPQLPNLEFLSVAQNKIKSLCMASQPRLQVLAASKNKISTFKDFPHLPALEHLRLEENPILESFHVEAQSILLVGPSLKKFNDRDLSTQELEFARMYPPSTALCIREGWELCGHEEAMESTLQFLISRWSPNLPPGYTLKKAWADQPAEEDPCGCEFIFDKLEGAFEDSQLRLKYQWYVGGKTPANFTPIEGCVTDSYWPKHDDIGNFLKVECSVVLGETEYPPVFAISAPVASGSKCPRVLEIEVDGDTIEGSVLRGSAVVAWCGGTPSKSVSSWLRRGELMSPLAIMGAEEPEYQLTLDDVGYSLIYMYTPVTEEGCRGEPHYAATSIIQPAPPSVNAVQIIGEAVDGNVLHGRGHYFGGKEGASKLEWLRENLESGEFKLVSRGVLSYTLSVEDVGRRMMFMYTPVNAEGKIGDPVTAISTTVLLAPPKVENLRIVGDLKEGSKVAVSAIFTGGVEGASKVQWFKKSSSSLPKNDFSLESLCSVKVAKAFRIPLSAVGHYLVAKYTPVRLDGEAGEPVYAISEFIVEMLPPDLTFLNIVGDFVEGETLTAQYGYVGGYEGTSLYSWYLQDNEDEPASIVSEAEGQLQYRITRQAVNKIVLFQCRPVRDDGIMGDWRSSYGAERIRAGVPKLLSLHIIGEPMEGYELQVGKEYWGGEEGICKVQWFRTRQDGTQREIKGAVRESYTVQSDDIDGLICVSCQPVRSDGVAGPVAVSSSVGPVIPSPPMCNSLEIFGLPVEGGCLSFNASYKGGERGTCMYEWVRHNPDGSEVLLSTDEALDLTSEDVGSSIELVFTPVRKDGAVGNSRSCHTDTVVDGEPEGTELMISQCFEDVEVVPRKSYFGGKEGHGEYSWYRTSQRPKDGQLPEDARFLSDKEVYTPRLDEVASYLCLRWVPVRADGKRGSPVVAYSNLPVAPALPVVRSVNVKEASYGVFEGEGEYYGGREGESLMSWYRQTTGGLRTLIPDAHSKSYTVGDDDYTCSLVFGYTPVRNDGVAGELVLSEPTPLIYPELPRIQKLVISGKLIEGEVLTALEVIPKGEIQQKSWEKFKKDIKYQWSRSWQPESTEHFEPLPAQRSCTYKVRLEDVGYCLRCEGIISDVFGRSAEPASVVTPPVAPGFPRVENLEIEGRGYHTSLYAVRGIYSGGKEGKSMLQWFRAMAGSPDLIPISGEVGRMYEANVDDVGYRLVAVYTPVRDDGVEGGPVSASTDPIIVDPEVSKEVKLKLELAVVKFEALRDRDRSPMKSQNQQGLGSLERRVLDVNRKRVKVVKPGSKTNFASTELRGSYAPPFHVEVFRNDPHRVKIVMDSENEVELMVQSRHIRDIIVLVIRGFSQRFNSTPLNLLLKM</sequence>
<dbReference type="Gene3D" id="2.60.40.2700">
    <property type="match status" value="2"/>
</dbReference>
<feature type="domain" description="AIR9-like A9" evidence="2">
    <location>
        <begin position="1506"/>
        <end position="1589"/>
    </location>
</feature>
<evidence type="ECO:0008006" key="7">
    <source>
        <dbReference type="Google" id="ProtNLM"/>
    </source>
</evidence>
<feature type="compositionally biased region" description="Low complexity" evidence="1">
    <location>
        <begin position="544"/>
        <end position="555"/>
    </location>
</feature>
<feature type="compositionally biased region" description="Low complexity" evidence="1">
    <location>
        <begin position="331"/>
        <end position="342"/>
    </location>
</feature>
<evidence type="ECO:0000313" key="4">
    <source>
        <dbReference type="EMBL" id="PNR35918.1"/>
    </source>
</evidence>
<dbReference type="Pfam" id="PF14580">
    <property type="entry name" value="LRR_9"/>
    <property type="match status" value="1"/>
</dbReference>
<feature type="domain" description="AIR9 PH-like" evidence="3">
    <location>
        <begin position="1918"/>
        <end position="2016"/>
    </location>
</feature>
<dbReference type="RefSeq" id="XP_024400571.1">
    <property type="nucleotide sequence ID" value="XM_024544803.2"/>
</dbReference>
<dbReference type="RefSeq" id="XP_024400570.1">
    <property type="nucleotide sequence ID" value="XM_024544802.2"/>
</dbReference>
<feature type="compositionally biased region" description="Low complexity" evidence="1">
    <location>
        <begin position="199"/>
        <end position="212"/>
    </location>
</feature>
<dbReference type="SMART" id="SM00365">
    <property type="entry name" value="LRR_SD22"/>
    <property type="match status" value="3"/>
</dbReference>
<dbReference type="EnsemblPlants" id="Pp3c17_7410V3.3">
    <property type="protein sequence ID" value="PAC:32908495.CDS.1"/>
    <property type="gene ID" value="Pp3c17_7410"/>
</dbReference>
<dbReference type="InterPro" id="IPR001611">
    <property type="entry name" value="Leu-rich_rpt"/>
</dbReference>
<organism evidence="4">
    <name type="scientific">Physcomitrium patens</name>
    <name type="common">Spreading-leaved earth moss</name>
    <name type="synonym">Physcomitrella patens</name>
    <dbReference type="NCBI Taxonomy" id="3218"/>
    <lineage>
        <taxon>Eukaryota</taxon>
        <taxon>Viridiplantae</taxon>
        <taxon>Streptophyta</taxon>
        <taxon>Embryophyta</taxon>
        <taxon>Bryophyta</taxon>
        <taxon>Bryophytina</taxon>
        <taxon>Bryopsida</taxon>
        <taxon>Funariidae</taxon>
        <taxon>Funariales</taxon>
        <taxon>Funariaceae</taxon>
        <taxon>Physcomitrium</taxon>
    </lineage>
</organism>
<dbReference type="OrthoDB" id="1904536at2759"/>
<dbReference type="GeneID" id="112294420"/>
<dbReference type="SUPFAM" id="SSF52075">
    <property type="entry name" value="Outer arm dynein light chain 1"/>
    <property type="match status" value="1"/>
</dbReference>
<evidence type="ECO:0000313" key="6">
    <source>
        <dbReference type="Proteomes" id="UP000006727"/>
    </source>
</evidence>
<accession>A0A2K1J311</accession>
<dbReference type="FunCoup" id="A0A2K1J311">
    <property type="interactions" value="1321"/>
</dbReference>
<dbReference type="Gramene" id="Pp3c17_7410V3.2">
    <property type="protein sequence ID" value="PAC:32908494.CDS.1"/>
    <property type="gene ID" value="Pp3c17_7410"/>
</dbReference>
<feature type="domain" description="AIR9-like A9" evidence="2">
    <location>
        <begin position="920"/>
        <end position="1004"/>
    </location>
</feature>
<evidence type="ECO:0000259" key="2">
    <source>
        <dbReference type="Pfam" id="PF23197"/>
    </source>
</evidence>
<feature type="compositionally biased region" description="Low complexity" evidence="1">
    <location>
        <begin position="365"/>
        <end position="402"/>
    </location>
</feature>
<evidence type="ECO:0000313" key="5">
    <source>
        <dbReference type="EnsemblPlants" id="PAC:32908493.CDS.1"/>
    </source>
</evidence>
<dbReference type="STRING" id="3218.A0A2K1J311"/>
<feature type="compositionally biased region" description="Polar residues" evidence="1">
    <location>
        <begin position="267"/>
        <end position="283"/>
    </location>
</feature>
<dbReference type="Pfam" id="PF23197">
    <property type="entry name" value="IG_AIR9"/>
    <property type="match status" value="9"/>
</dbReference>
<feature type="compositionally biased region" description="Low complexity" evidence="1">
    <location>
        <begin position="128"/>
        <end position="139"/>
    </location>
</feature>
<reference evidence="4 6" key="1">
    <citation type="journal article" date="2008" name="Science">
        <title>The Physcomitrella genome reveals evolutionary insights into the conquest of land by plants.</title>
        <authorList>
            <person name="Rensing S."/>
            <person name="Lang D."/>
            <person name="Zimmer A."/>
            <person name="Terry A."/>
            <person name="Salamov A."/>
            <person name="Shapiro H."/>
            <person name="Nishiyama T."/>
            <person name="Perroud P.-F."/>
            <person name="Lindquist E."/>
            <person name="Kamisugi Y."/>
            <person name="Tanahashi T."/>
            <person name="Sakakibara K."/>
            <person name="Fujita T."/>
            <person name="Oishi K."/>
            <person name="Shin-I T."/>
            <person name="Kuroki Y."/>
            <person name="Toyoda A."/>
            <person name="Suzuki Y."/>
            <person name="Hashimoto A."/>
            <person name="Yamaguchi K."/>
            <person name="Sugano A."/>
            <person name="Kohara Y."/>
            <person name="Fujiyama A."/>
            <person name="Anterola A."/>
            <person name="Aoki S."/>
            <person name="Ashton N."/>
            <person name="Barbazuk W.B."/>
            <person name="Barker E."/>
            <person name="Bennetzen J."/>
            <person name="Bezanilla M."/>
            <person name="Blankenship R."/>
            <person name="Cho S.H."/>
            <person name="Dutcher S."/>
            <person name="Estelle M."/>
            <person name="Fawcett J.A."/>
            <person name="Gundlach H."/>
            <person name="Hanada K."/>
            <person name="Heyl A."/>
            <person name="Hicks K.A."/>
            <person name="Hugh J."/>
            <person name="Lohr M."/>
            <person name="Mayer K."/>
            <person name="Melkozernov A."/>
            <person name="Murata T."/>
            <person name="Nelson D."/>
            <person name="Pils B."/>
            <person name="Prigge M."/>
            <person name="Reiss B."/>
            <person name="Renner T."/>
            <person name="Rombauts S."/>
            <person name="Rushton P."/>
            <person name="Sanderfoot A."/>
            <person name="Schween G."/>
            <person name="Shiu S.-H."/>
            <person name="Stueber K."/>
            <person name="Theodoulou F.L."/>
            <person name="Tu H."/>
            <person name="Van de Peer Y."/>
            <person name="Verrier P.J."/>
            <person name="Waters E."/>
            <person name="Wood A."/>
            <person name="Yang L."/>
            <person name="Cove D."/>
            <person name="Cuming A."/>
            <person name="Hasebe M."/>
            <person name="Lucas S."/>
            <person name="Mishler D.B."/>
            <person name="Reski R."/>
            <person name="Grigoriev I."/>
            <person name="Quatrano R.S."/>
            <person name="Boore J.L."/>
        </authorList>
    </citation>
    <scope>NUCLEOTIDE SEQUENCE [LARGE SCALE GENOMIC DNA]</scope>
    <source>
        <strain evidence="5 6">cv. Gransden 2004</strain>
    </source>
</reference>
<dbReference type="PROSITE" id="PS51450">
    <property type="entry name" value="LRR"/>
    <property type="match status" value="1"/>
</dbReference>
<dbReference type="KEGG" id="ppp:112294420"/>
<keyword evidence="6" id="KW-1185">Reference proteome</keyword>
<proteinExistence type="predicted"/>
<dbReference type="FunFam" id="3.80.10.10:FF:001379">
    <property type="entry name" value="Predicted protein"/>
    <property type="match status" value="1"/>
</dbReference>
<dbReference type="EnsemblPlants" id="Pp3c17_7410V3.2">
    <property type="protein sequence ID" value="PAC:32908494.CDS.1"/>
    <property type="gene ID" value="Pp3c17_7410"/>
</dbReference>
<evidence type="ECO:0000256" key="1">
    <source>
        <dbReference type="SAM" id="MobiDB-lite"/>
    </source>
</evidence>
<dbReference type="Gramene" id="Pp3c17_7410V3.3">
    <property type="protein sequence ID" value="PAC:32908495.CDS.1"/>
    <property type="gene ID" value="Pp3c17_7410"/>
</dbReference>
<name>A0A2K1J311_PHYPA</name>
<feature type="compositionally biased region" description="Low complexity" evidence="1">
    <location>
        <begin position="148"/>
        <end position="159"/>
    </location>
</feature>
<dbReference type="PaxDb" id="3218-PP1S277_48V6.1"/>
<feature type="compositionally biased region" description="Low complexity" evidence="1">
    <location>
        <begin position="221"/>
        <end position="259"/>
    </location>
</feature>
<feature type="compositionally biased region" description="Polar residues" evidence="1">
    <location>
        <begin position="112"/>
        <end position="127"/>
    </location>
</feature>
<dbReference type="InterPro" id="IPR056287">
    <property type="entry name" value="PH_AIR9"/>
</dbReference>
<dbReference type="PANTHER" id="PTHR31149">
    <property type="entry name" value="EXPRESSED PROTEIN"/>
    <property type="match status" value="1"/>
</dbReference>
<feature type="compositionally biased region" description="Basic and acidic residues" evidence="1">
    <location>
        <begin position="352"/>
        <end position="362"/>
    </location>
</feature>
<feature type="domain" description="AIR9-like A9" evidence="2">
    <location>
        <begin position="1802"/>
        <end position="1887"/>
    </location>
</feature>
<dbReference type="EMBL" id="ABEU02000017">
    <property type="protein sequence ID" value="PNR35918.1"/>
    <property type="molecule type" value="Genomic_DNA"/>
</dbReference>
<dbReference type="InterPro" id="IPR056284">
    <property type="entry name" value="AIR9-like_A9"/>
</dbReference>
<dbReference type="InterPro" id="IPR032675">
    <property type="entry name" value="LRR_dom_sf"/>
</dbReference>
<gene>
    <name evidence="5" type="primary">LOC112294420</name>
    <name evidence="4" type="ORF">PHYPA_021768</name>
</gene>